<keyword evidence="7" id="KW-0732">Signal</keyword>
<comment type="cofactor">
    <cofactor evidence="6">
        <name>Zn(2+)</name>
        <dbReference type="ChEBI" id="CHEBI:29105"/>
    </cofactor>
    <text evidence="6">Binds 1 zinc ion per subunit.</text>
</comment>
<evidence type="ECO:0000256" key="4">
    <source>
        <dbReference type="ARBA" id="ARBA00022833"/>
    </source>
</evidence>
<reference evidence="10 12" key="2">
    <citation type="submission" date="2017-11" db="EMBL/GenBank/DDBJ databases">
        <title>Draft Genome Sequence of Methylobacter psychrotolerans Sph1T, an Obligate Methanotroph from Low-Temperature Environments.</title>
        <authorList>
            <person name="Oshkin I.Y."/>
            <person name="Miroshnikov K."/>
            <person name="Belova S.E."/>
            <person name="Korzhenkov A."/>
            <person name="Toshchakov S.V."/>
            <person name="Dedysh S.N."/>
        </authorList>
    </citation>
    <scope>NUCLEOTIDE SEQUENCE [LARGE SCALE GENOMIC DNA]</scope>
    <source>
        <strain evidence="10 12">Sph1</strain>
    </source>
</reference>
<dbReference type="KEGG" id="mpsy:CEK71_05085"/>
<feature type="signal peptide" evidence="7">
    <location>
        <begin position="1"/>
        <end position="16"/>
    </location>
</feature>
<evidence type="ECO:0000256" key="5">
    <source>
        <dbReference type="ARBA" id="ARBA00023049"/>
    </source>
</evidence>
<evidence type="ECO:0000256" key="6">
    <source>
        <dbReference type="RuleBase" id="RU003983"/>
    </source>
</evidence>
<sequence>MLKKNLLALFAATVLAACTTSPTGRSQLMVMPDAQIDQMGLQTFSAMKTEKAISRNPQFNKLAHCVASAITQQMGGKWEVVVFDDAAVNAFALPGNKIGVYTGLIKLVNGNQDQLAAVIGHEVGHVLAKHSNERASEQMLAKQGMALAQQTSWGQSPQVLGLLGLGAQYGILLPFSRTHESEADVIGQELMAKSGFDPRQSITLWEKMAQASQGQQPAEIMSTHPSDATRIGNLQQHMPQALAYYEQAQAAGKRPHCR</sequence>
<protein>
    <submittedName>
        <fullName evidence="9">Peptidase</fullName>
    </submittedName>
</protein>
<dbReference type="RefSeq" id="WP_088618372.1">
    <property type="nucleotide sequence ID" value="NZ_CP022129.1"/>
</dbReference>
<dbReference type="PANTHER" id="PTHR22726:SF24">
    <property type="entry name" value="M48 FAMILY METALLOPEPTIDASE"/>
    <property type="match status" value="1"/>
</dbReference>
<feature type="chain" id="PRO_5033291586" evidence="7">
    <location>
        <begin position="17"/>
        <end position="258"/>
    </location>
</feature>
<dbReference type="GO" id="GO:0051603">
    <property type="term" value="P:proteolysis involved in protein catabolic process"/>
    <property type="evidence" value="ECO:0007669"/>
    <property type="project" value="TreeGrafter"/>
</dbReference>
<dbReference type="CDD" id="cd07331">
    <property type="entry name" value="M48C_Oma1_like"/>
    <property type="match status" value="1"/>
</dbReference>
<dbReference type="EMBL" id="PGFZ01000002">
    <property type="protein sequence ID" value="POZ52973.1"/>
    <property type="molecule type" value="Genomic_DNA"/>
</dbReference>
<dbReference type="InterPro" id="IPR051156">
    <property type="entry name" value="Mito/Outer_Membr_Metalloprot"/>
</dbReference>
<keyword evidence="2" id="KW-0479">Metal-binding</keyword>
<keyword evidence="4 6" id="KW-0862">Zinc</keyword>
<evidence type="ECO:0000256" key="2">
    <source>
        <dbReference type="ARBA" id="ARBA00022723"/>
    </source>
</evidence>
<dbReference type="GO" id="GO:0046872">
    <property type="term" value="F:metal ion binding"/>
    <property type="evidence" value="ECO:0007669"/>
    <property type="project" value="UniProtKB-KW"/>
</dbReference>
<keyword evidence="3 6" id="KW-0378">Hydrolase</keyword>
<reference evidence="9 11" key="1">
    <citation type="submission" date="2017-06" db="EMBL/GenBank/DDBJ databases">
        <title>Genome Sequencing of the methanotroph Methylovulum psychrotolerants str. HV10-M2 isolated from a high-altitude environment.</title>
        <authorList>
            <person name="Mateos-Rivera A."/>
        </authorList>
    </citation>
    <scope>NUCLEOTIDE SEQUENCE [LARGE SCALE GENOMIC DNA]</scope>
    <source>
        <strain evidence="9 11">HV10_M2</strain>
    </source>
</reference>
<feature type="domain" description="Peptidase M48" evidence="8">
    <location>
        <begin position="57"/>
        <end position="236"/>
    </location>
</feature>
<evidence type="ECO:0000313" key="11">
    <source>
        <dbReference type="Proteomes" id="UP000197019"/>
    </source>
</evidence>
<evidence type="ECO:0000259" key="8">
    <source>
        <dbReference type="Pfam" id="PF01435"/>
    </source>
</evidence>
<evidence type="ECO:0000313" key="10">
    <source>
        <dbReference type="EMBL" id="POZ52973.1"/>
    </source>
</evidence>
<dbReference type="PANTHER" id="PTHR22726">
    <property type="entry name" value="METALLOENDOPEPTIDASE OMA1"/>
    <property type="match status" value="1"/>
</dbReference>
<dbReference type="InterPro" id="IPR001915">
    <property type="entry name" value="Peptidase_M48"/>
</dbReference>
<evidence type="ECO:0000256" key="7">
    <source>
        <dbReference type="SAM" id="SignalP"/>
    </source>
</evidence>
<dbReference type="Gene3D" id="3.30.2010.10">
    <property type="entry name" value="Metalloproteases ('zincins'), catalytic domain"/>
    <property type="match status" value="1"/>
</dbReference>
<dbReference type="GO" id="GO:0016020">
    <property type="term" value="C:membrane"/>
    <property type="evidence" value="ECO:0007669"/>
    <property type="project" value="TreeGrafter"/>
</dbReference>
<keyword evidence="1 6" id="KW-0645">Protease</keyword>
<comment type="similarity">
    <text evidence="6">Belongs to the peptidase M48 family.</text>
</comment>
<keyword evidence="5 6" id="KW-0482">Metalloprotease</keyword>
<dbReference type="PROSITE" id="PS51257">
    <property type="entry name" value="PROKAR_LIPOPROTEIN"/>
    <property type="match status" value="1"/>
</dbReference>
<dbReference type="OrthoDB" id="9810445at2"/>
<name>A0A1Z4BW69_9GAMM</name>
<evidence type="ECO:0000256" key="3">
    <source>
        <dbReference type="ARBA" id="ARBA00022801"/>
    </source>
</evidence>
<organism evidence="9 11">
    <name type="scientific">Methylovulum psychrotolerans</name>
    <dbReference type="NCBI Taxonomy" id="1704499"/>
    <lineage>
        <taxon>Bacteria</taxon>
        <taxon>Pseudomonadati</taxon>
        <taxon>Pseudomonadota</taxon>
        <taxon>Gammaproteobacteria</taxon>
        <taxon>Methylococcales</taxon>
        <taxon>Methylococcaceae</taxon>
        <taxon>Methylovulum</taxon>
    </lineage>
</organism>
<proteinExistence type="inferred from homology"/>
<evidence type="ECO:0000313" key="9">
    <source>
        <dbReference type="EMBL" id="ASF45490.1"/>
    </source>
</evidence>
<gene>
    <name evidence="10" type="ORF">AADEFJLK_01588</name>
    <name evidence="9" type="ORF">CEK71_05085</name>
</gene>
<dbReference type="Proteomes" id="UP000197019">
    <property type="component" value="Chromosome"/>
</dbReference>
<dbReference type="AlphaFoldDB" id="A0A1Z4BW69"/>
<dbReference type="GO" id="GO:0004222">
    <property type="term" value="F:metalloendopeptidase activity"/>
    <property type="evidence" value="ECO:0007669"/>
    <property type="project" value="InterPro"/>
</dbReference>
<dbReference type="Proteomes" id="UP000237423">
    <property type="component" value="Unassembled WGS sequence"/>
</dbReference>
<keyword evidence="11" id="KW-1185">Reference proteome</keyword>
<accession>A0A1Z4BW69</accession>
<dbReference type="Pfam" id="PF01435">
    <property type="entry name" value="Peptidase_M48"/>
    <property type="match status" value="1"/>
</dbReference>
<evidence type="ECO:0000256" key="1">
    <source>
        <dbReference type="ARBA" id="ARBA00022670"/>
    </source>
</evidence>
<dbReference type="EMBL" id="CP022129">
    <property type="protein sequence ID" value="ASF45490.1"/>
    <property type="molecule type" value="Genomic_DNA"/>
</dbReference>
<evidence type="ECO:0000313" key="12">
    <source>
        <dbReference type="Proteomes" id="UP000237423"/>
    </source>
</evidence>